<dbReference type="EMBL" id="CZPT02001844">
    <property type="protein sequence ID" value="SCU72335.1"/>
    <property type="molecule type" value="Genomic_DNA"/>
</dbReference>
<feature type="region of interest" description="Disordered" evidence="1">
    <location>
        <begin position="89"/>
        <end position="125"/>
    </location>
</feature>
<dbReference type="RefSeq" id="XP_067082846.1">
    <property type="nucleotide sequence ID" value="XM_067226745.1"/>
</dbReference>
<dbReference type="GeneID" id="92377851"/>
<proteinExistence type="predicted"/>
<dbReference type="Proteomes" id="UP000195570">
    <property type="component" value="Unassembled WGS sequence"/>
</dbReference>
<evidence type="ECO:0000256" key="1">
    <source>
        <dbReference type="SAM" id="MobiDB-lite"/>
    </source>
</evidence>
<evidence type="ECO:0000313" key="2">
    <source>
        <dbReference type="EMBL" id="SCU72335.1"/>
    </source>
</evidence>
<organism evidence="2 3">
    <name type="scientific">Trypanosoma equiperdum</name>
    <dbReference type="NCBI Taxonomy" id="5694"/>
    <lineage>
        <taxon>Eukaryota</taxon>
        <taxon>Discoba</taxon>
        <taxon>Euglenozoa</taxon>
        <taxon>Kinetoplastea</taxon>
        <taxon>Metakinetoplastina</taxon>
        <taxon>Trypanosomatida</taxon>
        <taxon>Trypanosomatidae</taxon>
        <taxon>Trypanosoma</taxon>
    </lineage>
</organism>
<name>A0A1G4IIK4_TRYEQ</name>
<accession>A0A1G4IIK4</accession>
<dbReference type="AlphaFoldDB" id="A0A1G4IIK4"/>
<dbReference type="VEuPathDB" id="TriTrypDB:TEOVI_000391100"/>
<evidence type="ECO:0000313" key="3">
    <source>
        <dbReference type="Proteomes" id="UP000195570"/>
    </source>
</evidence>
<feature type="compositionally biased region" description="Acidic residues" evidence="1">
    <location>
        <begin position="108"/>
        <end position="123"/>
    </location>
</feature>
<comment type="caution">
    <text evidence="2">The sequence shown here is derived from an EMBL/GenBank/DDBJ whole genome shotgun (WGS) entry which is preliminary data.</text>
</comment>
<gene>
    <name evidence="2" type="ORF">TEOVI_000391100</name>
</gene>
<feature type="compositionally biased region" description="Low complexity" evidence="1">
    <location>
        <begin position="97"/>
        <end position="106"/>
    </location>
</feature>
<keyword evidence="3" id="KW-1185">Reference proteome</keyword>
<sequence>MSCGKATDNNSRLGGGCDEGAPDFSSQQVTDRHLHGYIAMALPLVHVLREQHTLRAEAIARQITEKWGGEATAVENLLKLLEEYNAETGNNVDDTSSRSTNSSRQGSTDDDDSLSEDCEDAYSGDECNGSTLQTLHDVVERVRSLEPYTHSIPEAVREPSTVAEAAEPPVLHGDDGEECEEERRLLEDIDRAVKREMDRLSIIRKHR</sequence>
<protein>
    <submittedName>
        <fullName evidence="2">Uncharacterized protein</fullName>
    </submittedName>
</protein>
<reference evidence="2" key="1">
    <citation type="submission" date="2016-09" db="EMBL/GenBank/DDBJ databases">
        <authorList>
            <person name="Hebert L."/>
            <person name="Moumen B."/>
        </authorList>
    </citation>
    <scope>NUCLEOTIDE SEQUENCE [LARGE SCALE GENOMIC DNA]</scope>
    <source>
        <strain evidence="2">OVI</strain>
    </source>
</reference>